<reference evidence="1 2" key="1">
    <citation type="submission" date="2020-02" db="EMBL/GenBank/DDBJ databases">
        <title>Sequencing the genomes of 1000 actinobacteria strains.</title>
        <authorList>
            <person name="Klenk H.-P."/>
        </authorList>
    </citation>
    <scope>NUCLEOTIDE SEQUENCE [LARGE SCALE GENOMIC DNA]</scope>
    <source>
        <strain evidence="1 2">DSM 19609</strain>
    </source>
</reference>
<evidence type="ECO:0008006" key="3">
    <source>
        <dbReference type="Google" id="ProtNLM"/>
    </source>
</evidence>
<dbReference type="EMBL" id="JAAMOZ010000001">
    <property type="protein sequence ID" value="NIH55365.1"/>
    <property type="molecule type" value="Genomic_DNA"/>
</dbReference>
<gene>
    <name evidence="1" type="ORF">FB473_000010</name>
</gene>
<sequence length="253" mass="27693">MARLPSGPLGYQALKLEIAGASRAGGTGAVHNVRLAAYAREKSEERPYGVVNDFIASRLGLAIGAPVPPGELVAIGYGATYGYVSVGFGENGQNPPPADLDALVGDRLWEATGIVALDHWVFNGDRHDDNLGYLPTLGVAAFDHDCALIGPKPPDPLKSLEDHRHKPLLGHPIARILPTIEYLEEWLERIKSVRDEEIKRIVGTCQLARLVDRNLAEALVDFIVHRRDYLRILVEAARDDFAVVTQWTIPERG</sequence>
<keyword evidence="2" id="KW-1185">Reference proteome</keyword>
<dbReference type="Proteomes" id="UP000749311">
    <property type="component" value="Unassembled WGS sequence"/>
</dbReference>
<name>A0ABX0SDR5_9ACTN</name>
<evidence type="ECO:0000313" key="1">
    <source>
        <dbReference type="EMBL" id="NIH55365.1"/>
    </source>
</evidence>
<protein>
    <recommendedName>
        <fullName evidence="3">Phosphatidylinositol kinase</fullName>
    </recommendedName>
</protein>
<evidence type="ECO:0000313" key="2">
    <source>
        <dbReference type="Proteomes" id="UP000749311"/>
    </source>
</evidence>
<accession>A0ABX0SDR5</accession>
<comment type="caution">
    <text evidence="1">The sequence shown here is derived from an EMBL/GenBank/DDBJ whole genome shotgun (WGS) entry which is preliminary data.</text>
</comment>
<proteinExistence type="predicted"/>
<dbReference type="RefSeq" id="WP_167163687.1">
    <property type="nucleotide sequence ID" value="NZ_BAAAOO010000023.1"/>
</dbReference>
<organism evidence="1 2">
    <name type="scientific">Brooklawnia cerclae</name>
    <dbReference type="NCBI Taxonomy" id="349934"/>
    <lineage>
        <taxon>Bacteria</taxon>
        <taxon>Bacillati</taxon>
        <taxon>Actinomycetota</taxon>
        <taxon>Actinomycetes</taxon>
        <taxon>Propionibacteriales</taxon>
        <taxon>Propionibacteriaceae</taxon>
        <taxon>Brooklawnia</taxon>
    </lineage>
</organism>